<dbReference type="InterPro" id="IPR035926">
    <property type="entry name" value="NusB-like_sf"/>
</dbReference>
<feature type="domain" description="NusB/RsmB/TIM44" evidence="7">
    <location>
        <begin position="12"/>
        <end position="145"/>
    </location>
</feature>
<dbReference type="Proteomes" id="UP000199394">
    <property type="component" value="Unassembled WGS sequence"/>
</dbReference>
<accession>A0A1H3XRE9</accession>
<dbReference type="STRING" id="81409.SAMN04515656_102172"/>
<evidence type="ECO:0000313" key="9">
    <source>
        <dbReference type="Proteomes" id="UP000199394"/>
    </source>
</evidence>
<evidence type="ECO:0000256" key="4">
    <source>
        <dbReference type="ARBA" id="ARBA00023015"/>
    </source>
</evidence>
<dbReference type="InterPro" id="IPR006027">
    <property type="entry name" value="NusB_RsmB_TIM44"/>
</dbReference>
<dbReference type="Gene3D" id="1.10.940.10">
    <property type="entry name" value="NusB-like"/>
    <property type="match status" value="1"/>
</dbReference>
<dbReference type="OrthoDB" id="9811381at2"/>
<dbReference type="PANTHER" id="PTHR11078:SF3">
    <property type="entry name" value="ANTITERMINATION NUSB DOMAIN-CONTAINING PROTEIN"/>
    <property type="match status" value="1"/>
</dbReference>
<dbReference type="AlphaFoldDB" id="A0A1H3XRE9"/>
<evidence type="ECO:0000256" key="1">
    <source>
        <dbReference type="ARBA" id="ARBA00005952"/>
    </source>
</evidence>
<keyword evidence="3 6" id="KW-0694">RNA-binding</keyword>
<evidence type="ECO:0000256" key="6">
    <source>
        <dbReference type="HAMAP-Rule" id="MF_00073"/>
    </source>
</evidence>
<dbReference type="GO" id="GO:0006353">
    <property type="term" value="P:DNA-templated transcription termination"/>
    <property type="evidence" value="ECO:0007669"/>
    <property type="project" value="UniProtKB-UniRule"/>
</dbReference>
<name>A0A1H3XRE9_9FIRM</name>
<keyword evidence="5 6" id="KW-0804">Transcription</keyword>
<dbReference type="InterPro" id="IPR011605">
    <property type="entry name" value="NusB_fam"/>
</dbReference>
<evidence type="ECO:0000256" key="2">
    <source>
        <dbReference type="ARBA" id="ARBA00022814"/>
    </source>
</evidence>
<dbReference type="Pfam" id="PF01029">
    <property type="entry name" value="NusB"/>
    <property type="match status" value="1"/>
</dbReference>
<dbReference type="GO" id="GO:0003723">
    <property type="term" value="F:RNA binding"/>
    <property type="evidence" value="ECO:0007669"/>
    <property type="project" value="UniProtKB-UniRule"/>
</dbReference>
<evidence type="ECO:0000313" key="8">
    <source>
        <dbReference type="EMBL" id="SEA01903.1"/>
    </source>
</evidence>
<sequence>MSDKKSKMGRTQEREQALRGIFQIPFHGEGRDVERCIERFMEGDAEVKSEDSIPGDTTGFAEGIIMAVLGNRDTIDGYIRKYLKEDWALDRLPNAEKAILRLSIAEMLYMETPKEIAMNEAIELAKKYGDEDSTKYINGILNNFANENILKKTGKEDGAK</sequence>
<evidence type="ECO:0000256" key="5">
    <source>
        <dbReference type="ARBA" id="ARBA00023163"/>
    </source>
</evidence>
<keyword evidence="4 6" id="KW-0805">Transcription regulation</keyword>
<protein>
    <recommendedName>
        <fullName evidence="6">Transcription antitermination protein NusB</fullName>
    </recommendedName>
    <alternativeName>
        <fullName evidence="6">Antitermination factor NusB</fullName>
    </alternativeName>
</protein>
<dbReference type="SUPFAM" id="SSF48013">
    <property type="entry name" value="NusB-like"/>
    <property type="match status" value="1"/>
</dbReference>
<gene>
    <name evidence="6" type="primary">nusB</name>
    <name evidence="8" type="ORF">SAMN04515656_102172</name>
</gene>
<keyword evidence="9" id="KW-1185">Reference proteome</keyword>
<reference evidence="8 9" key="1">
    <citation type="submission" date="2016-10" db="EMBL/GenBank/DDBJ databases">
        <authorList>
            <person name="de Groot N.N."/>
        </authorList>
    </citation>
    <scope>NUCLEOTIDE SEQUENCE [LARGE SCALE GENOMIC DNA]</scope>
    <source>
        <strain evidence="8 9">SR12</strain>
    </source>
</reference>
<keyword evidence="2 6" id="KW-0889">Transcription antitermination</keyword>
<comment type="similarity">
    <text evidence="1 6">Belongs to the NusB family.</text>
</comment>
<dbReference type="GO" id="GO:0031564">
    <property type="term" value="P:transcription antitermination"/>
    <property type="evidence" value="ECO:0007669"/>
    <property type="project" value="UniProtKB-KW"/>
</dbReference>
<comment type="function">
    <text evidence="6">Involved in transcription antitermination. Required for transcription of ribosomal RNA (rRNA) genes. Binds specifically to the boxA antiterminator sequence of the ribosomal RNA (rrn) operons.</text>
</comment>
<dbReference type="HAMAP" id="MF_00073">
    <property type="entry name" value="NusB"/>
    <property type="match status" value="1"/>
</dbReference>
<dbReference type="GO" id="GO:0005829">
    <property type="term" value="C:cytosol"/>
    <property type="evidence" value="ECO:0007669"/>
    <property type="project" value="TreeGrafter"/>
</dbReference>
<dbReference type="EMBL" id="FNRK01000002">
    <property type="protein sequence ID" value="SEA01903.1"/>
    <property type="molecule type" value="Genomic_DNA"/>
</dbReference>
<dbReference type="NCBIfam" id="TIGR01951">
    <property type="entry name" value="nusB"/>
    <property type="match status" value="1"/>
</dbReference>
<dbReference type="RefSeq" id="WP_090304534.1">
    <property type="nucleotide sequence ID" value="NZ_FNRK01000002.1"/>
</dbReference>
<proteinExistence type="inferred from homology"/>
<evidence type="ECO:0000259" key="7">
    <source>
        <dbReference type="Pfam" id="PF01029"/>
    </source>
</evidence>
<organism evidence="8 9">
    <name type="scientific">Eubacterium aggregans</name>
    <dbReference type="NCBI Taxonomy" id="81409"/>
    <lineage>
        <taxon>Bacteria</taxon>
        <taxon>Bacillati</taxon>
        <taxon>Bacillota</taxon>
        <taxon>Clostridia</taxon>
        <taxon>Eubacteriales</taxon>
        <taxon>Eubacteriaceae</taxon>
        <taxon>Eubacterium</taxon>
    </lineage>
</organism>
<dbReference type="PANTHER" id="PTHR11078">
    <property type="entry name" value="N UTILIZATION SUBSTANCE PROTEIN B-RELATED"/>
    <property type="match status" value="1"/>
</dbReference>
<evidence type="ECO:0000256" key="3">
    <source>
        <dbReference type="ARBA" id="ARBA00022884"/>
    </source>
</evidence>